<dbReference type="Proteomes" id="UP001260773">
    <property type="component" value="Unassembled WGS sequence"/>
</dbReference>
<comment type="caution">
    <text evidence="2">The sequence shown here is derived from an EMBL/GenBank/DDBJ whole genome shotgun (WGS) entry which is preliminary data.</text>
</comment>
<organism evidence="2 3">
    <name type="scientific">Enterococcus avium</name>
    <name type="common">Streptococcus avium</name>
    <dbReference type="NCBI Taxonomy" id="33945"/>
    <lineage>
        <taxon>Bacteria</taxon>
        <taxon>Bacillati</taxon>
        <taxon>Bacillota</taxon>
        <taxon>Bacilli</taxon>
        <taxon>Lactobacillales</taxon>
        <taxon>Enterococcaceae</taxon>
        <taxon>Enterococcus</taxon>
    </lineage>
</organism>
<evidence type="ECO:0000313" key="2">
    <source>
        <dbReference type="EMBL" id="MDT2402629.1"/>
    </source>
</evidence>
<keyword evidence="1" id="KW-1133">Transmembrane helix</keyword>
<evidence type="ECO:0000256" key="1">
    <source>
        <dbReference type="SAM" id="Phobius"/>
    </source>
</evidence>
<feature type="transmembrane region" description="Helical" evidence="1">
    <location>
        <begin position="99"/>
        <end position="120"/>
    </location>
</feature>
<keyword evidence="1" id="KW-0812">Transmembrane</keyword>
<gene>
    <name evidence="2" type="ORF">P7D43_09610</name>
</gene>
<proteinExistence type="predicted"/>
<feature type="transmembrane region" description="Helical" evidence="1">
    <location>
        <begin position="76"/>
        <end position="93"/>
    </location>
</feature>
<feature type="transmembrane region" description="Helical" evidence="1">
    <location>
        <begin position="46"/>
        <end position="67"/>
    </location>
</feature>
<dbReference type="RefSeq" id="WP_016180105.1">
    <property type="nucleotide sequence ID" value="NZ_CAAKOC010000036.1"/>
</dbReference>
<accession>A0A2N8PVY3</accession>
<keyword evidence="1" id="KW-0472">Membrane</keyword>
<feature type="transmembrane region" description="Helical" evidence="1">
    <location>
        <begin position="7"/>
        <end position="26"/>
    </location>
</feature>
<dbReference type="AlphaFoldDB" id="A0A2N8PVY3"/>
<name>A0A2N8PVY3_ENTAV</name>
<evidence type="ECO:0000313" key="3">
    <source>
        <dbReference type="Proteomes" id="UP001260773"/>
    </source>
</evidence>
<sequence>MKIFRYFLHIIQFGLIYGIYLMNDLYRNHLGFMRNVSFYSHKVDASLFGSKLFLLPVLLTIVAFLVVRKKKSLESLLLLMIAIIFLIWQTTITLQVIPIYYLVSGIILIGFLLQLVIVLLKKEFV</sequence>
<dbReference type="EMBL" id="JARPWH010000027">
    <property type="protein sequence ID" value="MDT2402629.1"/>
    <property type="molecule type" value="Genomic_DNA"/>
</dbReference>
<protein>
    <submittedName>
        <fullName evidence="2">Uncharacterized protein</fullName>
    </submittedName>
</protein>
<reference evidence="2" key="1">
    <citation type="submission" date="2023-03" db="EMBL/GenBank/DDBJ databases">
        <authorList>
            <person name="Shen W."/>
            <person name="Cai J."/>
        </authorList>
    </citation>
    <scope>NUCLEOTIDE SEQUENCE</scope>
    <source>
        <strain evidence="2">P33-2</strain>
    </source>
</reference>